<comment type="caution">
    <text evidence="2">The sequence shown here is derived from an EMBL/GenBank/DDBJ whole genome shotgun (WGS) entry which is preliminary data.</text>
</comment>
<dbReference type="AlphaFoldDB" id="A0A7C0Y6G5"/>
<dbReference type="Proteomes" id="UP000886289">
    <property type="component" value="Unassembled WGS sequence"/>
</dbReference>
<gene>
    <name evidence="2" type="ORF">ENG63_09260</name>
</gene>
<keyword evidence="1" id="KW-0472">Membrane</keyword>
<protein>
    <submittedName>
        <fullName evidence="2">Uncharacterized protein</fullName>
    </submittedName>
</protein>
<keyword evidence="1" id="KW-1133">Transmembrane helix</keyword>
<organism evidence="2">
    <name type="scientific">Desulfofervidus auxilii</name>
    <dbReference type="NCBI Taxonomy" id="1621989"/>
    <lineage>
        <taxon>Bacteria</taxon>
        <taxon>Pseudomonadati</taxon>
        <taxon>Thermodesulfobacteriota</taxon>
        <taxon>Candidatus Desulfofervidia</taxon>
        <taxon>Candidatus Desulfofervidales</taxon>
        <taxon>Candidatus Desulfofervidaceae</taxon>
        <taxon>Candidatus Desulfofervidus</taxon>
    </lineage>
</organism>
<sequence length="174" mass="20522">MKIKKIIQIFWPPLIIFFLIIISIGLDFYLKNQNNNLKKLTQAKIKTLKEKNELLFTLENLEILAPNYEKYVNNVAIFKNNIETEAFLRDYFDKLIYSYGGKLLKCEVILPKSPSSVSIAQIFFLSEFNNYMQVIKLLKNLEDFPPVFVIKKVEIKKREKKIDLGVNCEFAYRL</sequence>
<keyword evidence="1" id="KW-0812">Transmembrane</keyword>
<proteinExistence type="predicted"/>
<evidence type="ECO:0000313" key="2">
    <source>
        <dbReference type="EMBL" id="HDD45028.1"/>
    </source>
</evidence>
<feature type="transmembrane region" description="Helical" evidence="1">
    <location>
        <begin position="6"/>
        <end position="30"/>
    </location>
</feature>
<name>A0A7C0Y6G5_DESA2</name>
<accession>A0A7C0Y6G5</accession>
<reference evidence="2" key="1">
    <citation type="journal article" date="2020" name="mSystems">
        <title>Genome- and Community-Level Interaction Insights into Carbon Utilization and Element Cycling Functions of Hydrothermarchaeota in Hydrothermal Sediment.</title>
        <authorList>
            <person name="Zhou Z."/>
            <person name="Liu Y."/>
            <person name="Xu W."/>
            <person name="Pan J."/>
            <person name="Luo Z.H."/>
            <person name="Li M."/>
        </authorList>
    </citation>
    <scope>NUCLEOTIDE SEQUENCE [LARGE SCALE GENOMIC DNA]</scope>
    <source>
        <strain evidence="2">HyVt-233</strain>
    </source>
</reference>
<dbReference type="EMBL" id="DRBS01000341">
    <property type="protein sequence ID" value="HDD45028.1"/>
    <property type="molecule type" value="Genomic_DNA"/>
</dbReference>
<evidence type="ECO:0000256" key="1">
    <source>
        <dbReference type="SAM" id="Phobius"/>
    </source>
</evidence>